<dbReference type="Pfam" id="PF14639">
    <property type="entry name" value="YqgF"/>
    <property type="match status" value="1"/>
</dbReference>
<evidence type="ECO:0000313" key="11">
    <source>
        <dbReference type="Proteomes" id="UP000826195"/>
    </source>
</evidence>
<dbReference type="InterPro" id="IPR000980">
    <property type="entry name" value="SH2"/>
</dbReference>
<evidence type="ECO:0000256" key="7">
    <source>
        <dbReference type="SAM" id="MobiDB-lite"/>
    </source>
</evidence>
<dbReference type="InterPro" id="IPR035019">
    <property type="entry name" value="Spt6_SH2_N"/>
</dbReference>
<dbReference type="InterPro" id="IPR036860">
    <property type="entry name" value="SH2_dom_sf"/>
</dbReference>
<dbReference type="Gene3D" id="3.30.505.10">
    <property type="entry name" value="SH2 domain"/>
    <property type="match status" value="2"/>
</dbReference>
<dbReference type="PANTHER" id="PTHR10145:SF6">
    <property type="entry name" value="TRANSCRIPTION ELONGATION FACTOR SPT6"/>
    <property type="match status" value="1"/>
</dbReference>
<keyword evidence="3" id="KW-0804">Transcription</keyword>
<dbReference type="GO" id="GO:0003677">
    <property type="term" value="F:DNA binding"/>
    <property type="evidence" value="ECO:0007669"/>
    <property type="project" value="InterPro"/>
</dbReference>
<dbReference type="PROSITE" id="PS50001">
    <property type="entry name" value="SH2"/>
    <property type="match status" value="1"/>
</dbReference>
<comment type="caution">
    <text evidence="10">The sequence shown here is derived from an EMBL/GenBank/DDBJ whole genome shotgun (WGS) entry which is preliminary data.</text>
</comment>
<dbReference type="EMBL" id="JAHXZJ010000001">
    <property type="protein sequence ID" value="KAH0569131.1"/>
    <property type="molecule type" value="Genomic_DNA"/>
</dbReference>
<evidence type="ECO:0000256" key="1">
    <source>
        <dbReference type="ARBA" id="ARBA00004123"/>
    </source>
</evidence>
<keyword evidence="11" id="KW-1185">Reference proteome</keyword>
<dbReference type="Pfam" id="PF14641">
    <property type="entry name" value="HTH_44"/>
    <property type="match status" value="1"/>
</dbReference>
<dbReference type="GO" id="GO:0042393">
    <property type="term" value="F:histone binding"/>
    <property type="evidence" value="ECO:0007669"/>
    <property type="project" value="TreeGrafter"/>
</dbReference>
<evidence type="ECO:0000259" key="9">
    <source>
        <dbReference type="PROSITE" id="PS50126"/>
    </source>
</evidence>
<dbReference type="Gene3D" id="3.30.420.140">
    <property type="entry name" value="YqgF/RNase H-like domain"/>
    <property type="match status" value="1"/>
</dbReference>
<feature type="compositionally biased region" description="Polar residues" evidence="7">
    <location>
        <begin position="1667"/>
        <end position="1676"/>
    </location>
</feature>
<dbReference type="FunFam" id="1.10.10.2740:FF:000002">
    <property type="entry name" value="Transcription elongation factor Spt6"/>
    <property type="match status" value="1"/>
</dbReference>
<dbReference type="InterPro" id="IPR035420">
    <property type="entry name" value="Spt6_SH2"/>
</dbReference>
<comment type="subcellular location">
    <subcellularLocation>
        <location evidence="1">Nucleus</location>
    </subcellularLocation>
</comment>
<dbReference type="Gene3D" id="1.10.10.650">
    <property type="entry name" value="RuvA domain 2-like"/>
    <property type="match status" value="1"/>
</dbReference>
<dbReference type="GO" id="GO:0008023">
    <property type="term" value="C:transcription elongation factor complex"/>
    <property type="evidence" value="ECO:0007669"/>
    <property type="project" value="TreeGrafter"/>
</dbReference>
<organism evidence="10 11">
    <name type="scientific">Cotesia glomerata</name>
    <name type="common">Lepidopteran parasitic wasp</name>
    <name type="synonym">Apanteles glomeratus</name>
    <dbReference type="NCBI Taxonomy" id="32391"/>
    <lineage>
        <taxon>Eukaryota</taxon>
        <taxon>Metazoa</taxon>
        <taxon>Ecdysozoa</taxon>
        <taxon>Arthropoda</taxon>
        <taxon>Hexapoda</taxon>
        <taxon>Insecta</taxon>
        <taxon>Pterygota</taxon>
        <taxon>Neoptera</taxon>
        <taxon>Endopterygota</taxon>
        <taxon>Hymenoptera</taxon>
        <taxon>Apocrita</taxon>
        <taxon>Ichneumonoidea</taxon>
        <taxon>Braconidae</taxon>
        <taxon>Microgastrinae</taxon>
        <taxon>Cotesia</taxon>
    </lineage>
</organism>
<feature type="region of interest" description="Disordered" evidence="7">
    <location>
        <begin position="1762"/>
        <end position="1785"/>
    </location>
</feature>
<dbReference type="SUPFAM" id="SSF158832">
    <property type="entry name" value="Tex N-terminal region-like"/>
    <property type="match status" value="1"/>
</dbReference>
<feature type="compositionally biased region" description="Acidic residues" evidence="7">
    <location>
        <begin position="215"/>
        <end position="236"/>
    </location>
</feature>
<keyword evidence="4" id="KW-0539">Nucleus</keyword>
<dbReference type="InterPro" id="IPR010994">
    <property type="entry name" value="RuvA_2-like"/>
</dbReference>
<dbReference type="InterPro" id="IPR032706">
    <property type="entry name" value="Spt6_HHH"/>
</dbReference>
<feature type="coiled-coil region" evidence="6">
    <location>
        <begin position="2106"/>
        <end position="2176"/>
    </location>
</feature>
<keyword evidence="5" id="KW-0727">SH2 domain</keyword>
<dbReference type="CDD" id="cd09928">
    <property type="entry name" value="SH2_Cterm_SPT6_like"/>
    <property type="match status" value="1"/>
</dbReference>
<evidence type="ECO:0000256" key="2">
    <source>
        <dbReference type="ARBA" id="ARBA00009253"/>
    </source>
</evidence>
<dbReference type="Pfam" id="PF14633">
    <property type="entry name" value="SH2_2"/>
    <property type="match status" value="1"/>
</dbReference>
<dbReference type="FunFam" id="1.10.3500.10:FF:000006">
    <property type="entry name" value="Transcription elongation factor spt6"/>
    <property type="match status" value="1"/>
</dbReference>
<dbReference type="Pfam" id="PF22706">
    <property type="entry name" value="Tex_central_region"/>
    <property type="match status" value="1"/>
</dbReference>
<feature type="region of interest" description="Disordered" evidence="7">
    <location>
        <begin position="91"/>
        <end position="111"/>
    </location>
</feature>
<evidence type="ECO:0000259" key="8">
    <source>
        <dbReference type="PROSITE" id="PS50001"/>
    </source>
</evidence>
<feature type="compositionally biased region" description="Basic and acidic residues" evidence="7">
    <location>
        <begin position="29"/>
        <end position="53"/>
    </location>
</feature>
<dbReference type="InterPro" id="IPR042066">
    <property type="entry name" value="Spt6_death-like"/>
</dbReference>
<name>A0AAV7J851_COTGL</name>
<dbReference type="FunFam" id="1.10.10.650:FF:000002">
    <property type="entry name" value="Transcription elongation factor spt6"/>
    <property type="match status" value="1"/>
</dbReference>
<sequence>MVRANILFLLKMESKKKSAKLAKKRRVKKLFDSSDEESPKDKGEKKRKKEDSSLNHSKKRKKKQVTFDYRLDDDDYDLIEENVGAKIKRQRFKRVQKFSDSESDADDSIQTIAKVDSNIKVSIAEELFGGDSNEDEDQNKKSDKNQELSKNITTLCDKENSSDGESSGVDDFIVHDVPIMSDTQKDRVCSNSAYREAQEIFGTDFDYEEFKQRDEDEDDDDDDDDDEEAEAEEDGELSLQQKVKQGVKSIFDVYEPIEFKRAYYTDRDQEIRCKDLPERMQERLIPVTPVSNNSDELNLEAHWIYQQAFDQLTISDQTMNISGNINDIHRKCLETVDKIKNALEFIRNQNFEVSFIAFYRKEYVLPELTIKDLWKVYEFDGKWCQMYERKKKLLNLFKNMQDYLMSKIKIKKEASGIRTIDDKYIMQLENAQTNDELNDFHHHLMLYYRQDIPEMQEIMSRIEAEKSGSPSEDSKKEEVKVTSTRKKAVKSGSYAVFKKFGFENFTKKFGLSSLQFAENVQDNYQHHKVHQAAIHPNDLAKEFIGETFKTIEDVFRAAQTMMAVQLSREPLLRKCVRMIYMERAKLTVRPTKKGIKEIDESHPLYTMQYLKEKPVRELVGDQWLKLVIAEKDKLITIQLSDIVEGNSSDNYIDEMRQLFIKNNNSDIVQEWNKLRANSVEDALLRLVIPDLKKELRNKLLVEAKSFAMNACCQKLHDWINVAPIVCEFPDKKDDEDWDTKHGARIMGIAYVPDCSQAAFACIVSPSGECKDHLKLPHLLKRKNYYYSSDGALKDEELRALTNFISKNKPHAVVIGGESKEALHVSQDVTQCIAVLFEEEDYPMIKVEISDSNVAKIYANTKGAIEFPSYPPQLREAISLARRLQNPLGEFSQLCNSDNDLLCLKFHPLQDSLSKEELINNLYTEFINTVNAVGVDINENRGYTESLLQFVNGLGPRKSRALLKIIKSKNQKLESREQLVTVCHMGPKVYINCAGFIKIDTDSFRYNSESHIQVLDSTRIHPETYKLAAKMAFDALEYDEDNDDTDMALEDILKVPKKLLELDLDAFAKELELRGFGKMLITLNDVLTEINSPYKDPRTPYTSPNAEQLFDMLTKETPETLYVGKLVSATVIGIGYKKPAADQPENQLNPVQSEKTGLWTCPYCSRADFLESYEVLEHFNTEDCLKTVSKIKIRLENNLNAFILVQNLSDKYIDDPEKIIIVGSSFQCRVIAIHAEKFLVECSHKRSDVLDLNNELRPTKDPYYDTEAELEDKKIEEDRKKAKQQVSIKRVNYHPSFQNVSFAKAEKLMKDMAQGEVIIRPGSRGLGYLSATWKVAEEIYQHVAIKEANGFSIFSLGKSLWIEDEEFEDLDEIIAKYINPMATYASKLLNFKYYQDGIDGLKTKAEDFLKKQKEKTPKKIPYIISASKNQPGKFLLSCLINIQCHHEHITVTPDGLSFKGEIFQRVSDLIQRFKDQFKNHPVNKKNKKITYLISADDFGSVIDHQSHPKLTPTCNKLEKRLNEAGESCLHIKSRLDYMKMLYETTGAPVIDNSLKLSSTKSTDSTCSEKRQFFCQSADEEENFHDVKSLEDIPKKADSDVYSIISEEKSLLSVNSFRVKSDEYFSASKQESHTHILTGREININMMQMLPQNDFNSKIYLNNQEFEASSEDSFNYPQDSEDSDQEEKISGEYHPPVPVAIKCIKKPEPNFKFNRGRPEYLRRAKLKKKSNSSRISNRLNLLAKPKYEIKKFDETARIKIKKRKTRLKKRKSKSIESRSRDIEDEKPKFEKENTLVISQDQSGNEVQDNLSQSSNIIPAVENVEIIERLNGNWSDVVEIYHNVQAKSISPSVVSSKQHFKLDIQQNIDYKDQNTQNNFQVEIDGRTSIRPEDFIRVDIQPRYNQNTFTRDQVFKHEECRSTQLHSWCCESFSVRSYQRPTKSSEAKKANRCFFTTRFDVRNIPFVVGTSITRSYNLGLNIQKVFGLMKNRHPETLNAIRPVLIRKVGETFSSTINTARSMHSDNCSGNEGSIITSKQNFCHELIGQTNNRVALKCNHYGDSIDTETVATHFTRSALLKQREEQLRESETFDSKCKRFTSNSGDVGKVLRRLQDQFEEMLEKYERLKDKIKKLNDVSAMHEVSELEAELNIKEEEIFAVAGLYKEVQTLKQQIKMMQQKKSLICITAGSTAKPEKNLLRRSRNSYVLPAFSHHQRPRTSCSIKPPTSSRLVGLLRYIQSVQQQLSTQIN</sequence>
<dbReference type="GO" id="GO:0034728">
    <property type="term" value="P:nucleosome organization"/>
    <property type="evidence" value="ECO:0007669"/>
    <property type="project" value="TreeGrafter"/>
</dbReference>
<dbReference type="InterPro" id="IPR028083">
    <property type="entry name" value="Spt6_acidic_N_dom"/>
</dbReference>
<dbReference type="InterPro" id="IPR023319">
    <property type="entry name" value="Tex-like_HTH_dom_sf"/>
</dbReference>
<feature type="domain" description="S1 motif" evidence="9">
    <location>
        <begin position="1192"/>
        <end position="1244"/>
    </location>
</feature>
<dbReference type="PROSITE" id="PS50126">
    <property type="entry name" value="S1"/>
    <property type="match status" value="1"/>
</dbReference>
<dbReference type="SUPFAM" id="SSF53098">
    <property type="entry name" value="Ribonuclease H-like"/>
    <property type="match status" value="1"/>
</dbReference>
<feature type="compositionally biased region" description="Basic and acidic residues" evidence="7">
    <location>
        <begin position="1771"/>
        <end position="1785"/>
    </location>
</feature>
<dbReference type="Pfam" id="PF17674">
    <property type="entry name" value="HHH_9"/>
    <property type="match status" value="1"/>
</dbReference>
<dbReference type="Gene3D" id="1.10.150.850">
    <property type="entry name" value="Spt6, helix-hairpin-helix domain"/>
    <property type="match status" value="1"/>
</dbReference>
<dbReference type="InterPro" id="IPR035018">
    <property type="entry name" value="Spt6_SH2_C"/>
</dbReference>
<dbReference type="GO" id="GO:0031491">
    <property type="term" value="F:nucleosome binding"/>
    <property type="evidence" value="ECO:0007669"/>
    <property type="project" value="TreeGrafter"/>
</dbReference>
<dbReference type="Gene3D" id="1.10.3500.10">
    <property type="entry name" value="Tex N-terminal region-like"/>
    <property type="match status" value="1"/>
</dbReference>
<feature type="domain" description="SH2" evidence="8">
    <location>
        <begin position="1291"/>
        <end position="1376"/>
    </location>
</feature>
<dbReference type="InterPro" id="IPR012340">
    <property type="entry name" value="NA-bd_OB-fold"/>
</dbReference>
<keyword evidence="6" id="KW-0175">Coiled coil</keyword>
<dbReference type="Pfam" id="PF14632">
    <property type="entry name" value="SPT6_acidic"/>
    <property type="match status" value="1"/>
</dbReference>
<dbReference type="SUPFAM" id="SSF47781">
    <property type="entry name" value="RuvA domain 2-like"/>
    <property type="match status" value="2"/>
</dbReference>
<dbReference type="Proteomes" id="UP000826195">
    <property type="component" value="Unassembled WGS sequence"/>
</dbReference>
<dbReference type="GO" id="GO:0140673">
    <property type="term" value="P:transcription elongation-coupled chromatin remodeling"/>
    <property type="evidence" value="ECO:0007669"/>
    <property type="project" value="InterPro"/>
</dbReference>
<dbReference type="InterPro" id="IPR023323">
    <property type="entry name" value="Tex-like_dom_sf"/>
</dbReference>
<protein>
    <recommendedName>
        <fullName evidence="12">Transcription elongation factor spt6</fullName>
    </recommendedName>
</protein>
<dbReference type="InterPro" id="IPR028088">
    <property type="entry name" value="Spt6_HTH_DNA-bd_dom"/>
</dbReference>
<feature type="region of interest" description="Disordered" evidence="7">
    <location>
        <begin position="1667"/>
        <end position="1690"/>
    </location>
</feature>
<dbReference type="InterPro" id="IPR012337">
    <property type="entry name" value="RNaseH-like_sf"/>
</dbReference>
<dbReference type="InterPro" id="IPR055179">
    <property type="entry name" value="Tex-like_central_region"/>
</dbReference>
<feature type="compositionally biased region" description="Basic and acidic residues" evidence="7">
    <location>
        <begin position="138"/>
        <end position="147"/>
    </location>
</feature>
<dbReference type="SUPFAM" id="SSF55550">
    <property type="entry name" value="SH2 domain"/>
    <property type="match status" value="2"/>
</dbReference>
<dbReference type="CDD" id="cd09918">
    <property type="entry name" value="SH2_Nterm_SPT6_like"/>
    <property type="match status" value="1"/>
</dbReference>
<accession>A0AAV7J851</accession>
<dbReference type="SUPFAM" id="SSF50249">
    <property type="entry name" value="Nucleic acid-binding proteins"/>
    <property type="match status" value="1"/>
</dbReference>
<evidence type="ECO:0000256" key="6">
    <source>
        <dbReference type="SAM" id="Coils"/>
    </source>
</evidence>
<proteinExistence type="inferred from homology"/>
<evidence type="ECO:0000256" key="3">
    <source>
        <dbReference type="ARBA" id="ARBA00023163"/>
    </source>
</evidence>
<gene>
    <name evidence="10" type="ORF">KQX54_021839</name>
</gene>
<evidence type="ECO:0008006" key="12">
    <source>
        <dbReference type="Google" id="ProtNLM"/>
    </source>
</evidence>
<dbReference type="InterPro" id="IPR037027">
    <property type="entry name" value="YqgF/RNaseH-like_dom_sf"/>
</dbReference>
<dbReference type="InterPro" id="IPR017072">
    <property type="entry name" value="TF_Spt6"/>
</dbReference>
<feature type="region of interest" description="Disordered" evidence="7">
    <location>
        <begin position="126"/>
        <end position="171"/>
    </location>
</feature>
<reference evidence="10 11" key="1">
    <citation type="journal article" date="2021" name="J. Hered.">
        <title>A chromosome-level genome assembly of the parasitoid wasp, Cotesia glomerata (Hymenoptera: Braconidae).</title>
        <authorList>
            <person name="Pinto B.J."/>
            <person name="Weis J.J."/>
            <person name="Gamble T."/>
            <person name="Ode P.J."/>
            <person name="Paul R."/>
            <person name="Zaspel J.M."/>
        </authorList>
    </citation>
    <scope>NUCLEOTIDE SEQUENCE [LARGE SCALE GENOMIC DNA]</scope>
    <source>
        <strain evidence="10">CgM1</strain>
    </source>
</reference>
<feature type="region of interest" description="Disordered" evidence="7">
    <location>
        <begin position="20"/>
        <end position="65"/>
    </location>
</feature>
<dbReference type="PANTHER" id="PTHR10145">
    <property type="entry name" value="TRANSCRIPTION ELONGATION FACTOR SPT6"/>
    <property type="match status" value="1"/>
</dbReference>
<dbReference type="Pfam" id="PF14635">
    <property type="entry name" value="HHH_7"/>
    <property type="match status" value="1"/>
</dbReference>
<dbReference type="InterPro" id="IPR028231">
    <property type="entry name" value="Spt6_YqgF"/>
</dbReference>
<dbReference type="InterPro" id="IPR003029">
    <property type="entry name" value="S1_domain"/>
</dbReference>
<evidence type="ECO:0000256" key="5">
    <source>
        <dbReference type="PROSITE-ProRule" id="PRU00191"/>
    </source>
</evidence>
<dbReference type="InterPro" id="IPR041692">
    <property type="entry name" value="HHH_9"/>
</dbReference>
<dbReference type="Gene3D" id="1.10.10.2740">
    <property type="entry name" value="Spt6, Death-like domain"/>
    <property type="match status" value="1"/>
</dbReference>
<feature type="region of interest" description="Disordered" evidence="7">
    <location>
        <begin position="205"/>
        <end position="239"/>
    </location>
</feature>
<evidence type="ECO:0000313" key="10">
    <source>
        <dbReference type="EMBL" id="KAH0569131.1"/>
    </source>
</evidence>
<evidence type="ECO:0000256" key="4">
    <source>
        <dbReference type="ARBA" id="ARBA00023242"/>
    </source>
</evidence>
<dbReference type="Gene3D" id="2.40.50.140">
    <property type="entry name" value="Nucleic acid-binding proteins"/>
    <property type="match status" value="1"/>
</dbReference>
<comment type="similarity">
    <text evidence="2">Belongs to the SPT6 family.</text>
</comment>